<dbReference type="PRINTS" id="PR00412">
    <property type="entry name" value="EPOXHYDRLASE"/>
</dbReference>
<evidence type="ECO:0000313" key="4">
    <source>
        <dbReference type="Proteomes" id="UP001185069"/>
    </source>
</evidence>
<feature type="domain" description="AB hydrolase-1" evidence="2">
    <location>
        <begin position="31"/>
        <end position="276"/>
    </location>
</feature>
<keyword evidence="1" id="KW-0378">Hydrolase</keyword>
<reference evidence="3 4" key="1">
    <citation type="submission" date="2023-07" db="EMBL/GenBank/DDBJ databases">
        <title>Sequencing the genomes of 1000 actinobacteria strains.</title>
        <authorList>
            <person name="Klenk H.-P."/>
        </authorList>
    </citation>
    <scope>NUCLEOTIDE SEQUENCE [LARGE SCALE GENOMIC DNA]</scope>
    <source>
        <strain evidence="3 4">DSM 14555</strain>
    </source>
</reference>
<evidence type="ECO:0000256" key="1">
    <source>
        <dbReference type="ARBA" id="ARBA00022801"/>
    </source>
</evidence>
<dbReference type="InterPro" id="IPR000639">
    <property type="entry name" value="Epox_hydrolase-like"/>
</dbReference>
<organism evidence="3 4">
    <name type="scientific">Arthrobacter russicus</name>
    <dbReference type="NCBI Taxonomy" id="172040"/>
    <lineage>
        <taxon>Bacteria</taxon>
        <taxon>Bacillati</taxon>
        <taxon>Actinomycetota</taxon>
        <taxon>Actinomycetes</taxon>
        <taxon>Micrococcales</taxon>
        <taxon>Micrococcaceae</taxon>
        <taxon>Arthrobacter</taxon>
    </lineage>
</organism>
<dbReference type="Pfam" id="PF00561">
    <property type="entry name" value="Abhydrolase_1"/>
    <property type="match status" value="1"/>
</dbReference>
<evidence type="ECO:0000259" key="2">
    <source>
        <dbReference type="Pfam" id="PF00561"/>
    </source>
</evidence>
<name>A0ABU1JE56_9MICC</name>
<dbReference type="Proteomes" id="UP001185069">
    <property type="component" value="Unassembled WGS sequence"/>
</dbReference>
<dbReference type="RefSeq" id="WP_309799870.1">
    <property type="nucleotide sequence ID" value="NZ_BAAAHY010000004.1"/>
</dbReference>
<gene>
    <name evidence="3" type="ORF">JOE69_002898</name>
</gene>
<dbReference type="SUPFAM" id="SSF53474">
    <property type="entry name" value="alpha/beta-Hydrolases"/>
    <property type="match status" value="1"/>
</dbReference>
<dbReference type="InterPro" id="IPR029058">
    <property type="entry name" value="AB_hydrolase_fold"/>
</dbReference>
<evidence type="ECO:0000313" key="3">
    <source>
        <dbReference type="EMBL" id="MDR6270660.1"/>
    </source>
</evidence>
<sequence length="293" mass="31371">MNTLAIEGFDYRTIPGAGGIGINVAVAGSGPALVLLHGFPQTHYMWRHVARRLTDAHTVIVPDLRGYGNSGKPIATGPETYSKRTMAEDIVQIARDLGFSRFGVVGHDRGALVGVRAGLDHPEAVAYLGILDVLPTLDTWEVLHGVDAKIAWHLFLMAQPAGLPERMIAAVGPDFFASFLDGWDTDGASFTPAERDYYVASSIAAVDSIVADYRATAGIDLELDRADRANGVQLAMPVGVISQDWGSQLGFDAAALWRAWAPDLDYQAIDAGHFMAEAKPDQIAAFITALAAR</sequence>
<comment type="caution">
    <text evidence="3">The sequence shown here is derived from an EMBL/GenBank/DDBJ whole genome shotgun (WGS) entry which is preliminary data.</text>
</comment>
<dbReference type="InterPro" id="IPR000073">
    <property type="entry name" value="AB_hydrolase_1"/>
</dbReference>
<dbReference type="Gene3D" id="3.40.50.1820">
    <property type="entry name" value="alpha/beta hydrolase"/>
    <property type="match status" value="1"/>
</dbReference>
<keyword evidence="4" id="KW-1185">Reference proteome</keyword>
<dbReference type="EMBL" id="JAVDQF010000001">
    <property type="protein sequence ID" value="MDR6270660.1"/>
    <property type="molecule type" value="Genomic_DNA"/>
</dbReference>
<proteinExistence type="predicted"/>
<protein>
    <submittedName>
        <fullName evidence="3">Pimeloyl-ACP methyl ester carboxylesterase</fullName>
    </submittedName>
</protein>
<dbReference type="PANTHER" id="PTHR43329">
    <property type="entry name" value="EPOXIDE HYDROLASE"/>
    <property type="match status" value="1"/>
</dbReference>
<accession>A0ABU1JE56</accession>